<dbReference type="InterPro" id="IPR041373">
    <property type="entry name" value="RT_RNaseH"/>
</dbReference>
<dbReference type="Gene3D" id="3.30.70.270">
    <property type="match status" value="1"/>
</dbReference>
<dbReference type="Proteomes" id="UP000221165">
    <property type="component" value="Unassembled WGS sequence"/>
</dbReference>
<dbReference type="PANTHER" id="PTHR37984">
    <property type="entry name" value="PROTEIN CBG26694"/>
    <property type="match status" value="1"/>
</dbReference>
<dbReference type="Pfam" id="PF00078">
    <property type="entry name" value="RVT_1"/>
    <property type="match status" value="1"/>
</dbReference>
<dbReference type="PANTHER" id="PTHR37984:SF5">
    <property type="entry name" value="PROTEIN NYNRIN-LIKE"/>
    <property type="match status" value="1"/>
</dbReference>
<comment type="caution">
    <text evidence="9">The sequence shown here is derived from an EMBL/GenBank/DDBJ whole genome shotgun (WGS) entry which is preliminary data.</text>
</comment>
<dbReference type="InterPro" id="IPR000477">
    <property type="entry name" value="RT_dom"/>
</dbReference>
<dbReference type="AlphaFoldDB" id="A0A2C6L1E6"/>
<keyword evidence="10" id="KW-1185">Reference proteome</keyword>
<name>A0A2C6L1E6_9APIC</name>
<evidence type="ECO:0000256" key="1">
    <source>
        <dbReference type="ARBA" id="ARBA00022679"/>
    </source>
</evidence>
<keyword evidence="1" id="KW-0808">Transferase</keyword>
<evidence type="ECO:0000313" key="10">
    <source>
        <dbReference type="Proteomes" id="UP000221165"/>
    </source>
</evidence>
<dbReference type="InterPro" id="IPR043502">
    <property type="entry name" value="DNA/RNA_pol_sf"/>
</dbReference>
<dbReference type="GO" id="GO:0004519">
    <property type="term" value="F:endonuclease activity"/>
    <property type="evidence" value="ECO:0007669"/>
    <property type="project" value="UniProtKB-KW"/>
</dbReference>
<dbReference type="GO" id="GO:0003964">
    <property type="term" value="F:RNA-directed DNA polymerase activity"/>
    <property type="evidence" value="ECO:0007669"/>
    <property type="project" value="UniProtKB-KW"/>
</dbReference>
<proteinExistence type="predicted"/>
<evidence type="ECO:0000313" key="9">
    <source>
        <dbReference type="EMBL" id="PHJ21784.1"/>
    </source>
</evidence>
<evidence type="ECO:0000256" key="2">
    <source>
        <dbReference type="ARBA" id="ARBA00022695"/>
    </source>
</evidence>
<keyword evidence="3" id="KW-0540">Nuclease</keyword>
<keyword evidence="5" id="KW-0378">Hydrolase</keyword>
<keyword evidence="2" id="KW-0548">Nucleotidyltransferase</keyword>
<evidence type="ECO:0000259" key="8">
    <source>
        <dbReference type="Pfam" id="PF17917"/>
    </source>
</evidence>
<evidence type="ECO:0000259" key="7">
    <source>
        <dbReference type="Pfam" id="PF00078"/>
    </source>
</evidence>
<dbReference type="InterPro" id="IPR050951">
    <property type="entry name" value="Retrovirus_Pol_polyprotein"/>
</dbReference>
<dbReference type="Gene3D" id="3.10.10.10">
    <property type="entry name" value="HIV Type 1 Reverse Transcriptase, subunit A, domain 1"/>
    <property type="match status" value="1"/>
</dbReference>
<evidence type="ECO:0000256" key="4">
    <source>
        <dbReference type="ARBA" id="ARBA00022759"/>
    </source>
</evidence>
<reference evidence="9 10" key="1">
    <citation type="journal article" date="2017" name="Int. J. Parasitol.">
        <title>The genome of the protozoan parasite Cystoisospora suis and a reverse vaccinology approach to identify vaccine candidates.</title>
        <authorList>
            <person name="Palmieri N."/>
            <person name="Shrestha A."/>
            <person name="Ruttkowski B."/>
            <person name="Beck T."/>
            <person name="Vogl C."/>
            <person name="Tomley F."/>
            <person name="Blake D.P."/>
            <person name="Joachim A."/>
        </authorList>
    </citation>
    <scope>NUCLEOTIDE SEQUENCE [LARGE SCALE GENOMIC DNA]</scope>
    <source>
        <strain evidence="9 10">Wien I</strain>
    </source>
</reference>
<dbReference type="SUPFAM" id="SSF56672">
    <property type="entry name" value="DNA/RNA polymerases"/>
    <property type="match status" value="1"/>
</dbReference>
<evidence type="ECO:0000256" key="6">
    <source>
        <dbReference type="ARBA" id="ARBA00022918"/>
    </source>
</evidence>
<organism evidence="9 10">
    <name type="scientific">Cystoisospora suis</name>
    <dbReference type="NCBI Taxonomy" id="483139"/>
    <lineage>
        <taxon>Eukaryota</taxon>
        <taxon>Sar</taxon>
        <taxon>Alveolata</taxon>
        <taxon>Apicomplexa</taxon>
        <taxon>Conoidasida</taxon>
        <taxon>Coccidia</taxon>
        <taxon>Eucoccidiorida</taxon>
        <taxon>Eimeriorina</taxon>
        <taxon>Sarcocystidae</taxon>
        <taxon>Cystoisospora</taxon>
    </lineage>
</organism>
<keyword evidence="6" id="KW-0695">RNA-directed DNA polymerase</keyword>
<dbReference type="InterPro" id="IPR043128">
    <property type="entry name" value="Rev_trsase/Diguanyl_cyclase"/>
</dbReference>
<dbReference type="GeneID" id="94427771"/>
<protein>
    <submittedName>
        <fullName evidence="9">Os07g0510800 related</fullName>
    </submittedName>
</protein>
<evidence type="ECO:0000256" key="5">
    <source>
        <dbReference type="ARBA" id="ARBA00022801"/>
    </source>
</evidence>
<evidence type="ECO:0000256" key="3">
    <source>
        <dbReference type="ARBA" id="ARBA00022722"/>
    </source>
</evidence>
<dbReference type="CDD" id="cd01647">
    <property type="entry name" value="RT_LTR"/>
    <property type="match status" value="1"/>
</dbReference>
<dbReference type="RefSeq" id="XP_067923464.1">
    <property type="nucleotide sequence ID" value="XM_068064560.1"/>
</dbReference>
<feature type="domain" description="Reverse transcriptase RNase H-like" evidence="8">
    <location>
        <begin position="119"/>
        <end position="203"/>
    </location>
</feature>
<accession>A0A2C6L1E6</accession>
<dbReference type="OrthoDB" id="2013610at2759"/>
<gene>
    <name evidence="9" type="ORF">CSUI_004368</name>
</gene>
<feature type="domain" description="Reverse transcriptase" evidence="7">
    <location>
        <begin position="3"/>
        <end position="88"/>
    </location>
</feature>
<dbReference type="GO" id="GO:0016787">
    <property type="term" value="F:hydrolase activity"/>
    <property type="evidence" value="ECO:0007669"/>
    <property type="project" value="UniProtKB-KW"/>
</dbReference>
<keyword evidence="4" id="KW-0255">Endonuclease</keyword>
<dbReference type="Pfam" id="PF17917">
    <property type="entry name" value="RT_RNaseH"/>
    <property type="match status" value="1"/>
</dbReference>
<dbReference type="EMBL" id="MIGC01002021">
    <property type="protein sequence ID" value="PHJ21784.1"/>
    <property type="molecule type" value="Genomic_DNA"/>
</dbReference>
<dbReference type="VEuPathDB" id="ToxoDB:CSUI_004368"/>
<sequence>MVMDYRGLNGITIKDEYPVPRINELINRLGKSSWFSKSDVASGYYQVRVAEHDQWKTTFRTRYGTFQFKTILFGLAGALSTFQRMMQHESDMTWCPKRTRVVEMLKSDLAEVTQVKLFDPDKDIVIKSDASKYAVEAVLEQDGQPIAFEPRKLGPRQQGLPAYKAELVAIVHALMKWKHFIGDREVSVETDHGTLGRMLVQKKSIASLRVLAEQAGRV</sequence>